<name>A0AC61RBQ6_9BACT</name>
<comment type="caution">
    <text evidence="1">The sequence shown here is derived from an EMBL/GenBank/DDBJ whole genome shotgun (WGS) entry which is preliminary data.</text>
</comment>
<reference evidence="1" key="1">
    <citation type="submission" date="2019-04" db="EMBL/GenBank/DDBJ databases">
        <title>Microbes associate with the intestines of laboratory mice.</title>
        <authorList>
            <person name="Navarre W."/>
            <person name="Wong E."/>
            <person name="Huang K."/>
            <person name="Tropini C."/>
            <person name="Ng K."/>
            <person name="Yu B."/>
        </authorList>
    </citation>
    <scope>NUCLEOTIDE SEQUENCE</scope>
    <source>
        <strain evidence="1">NM04_E33</strain>
    </source>
</reference>
<dbReference type="Proteomes" id="UP000306319">
    <property type="component" value="Unassembled WGS sequence"/>
</dbReference>
<organism evidence="1 2">
    <name type="scientific">Lepagella muris</name>
    <dbReference type="NCBI Taxonomy" id="3032870"/>
    <lineage>
        <taxon>Bacteria</taxon>
        <taxon>Pseudomonadati</taxon>
        <taxon>Bacteroidota</taxon>
        <taxon>Bacteroidia</taxon>
        <taxon>Bacteroidales</taxon>
        <taxon>Muribaculaceae</taxon>
        <taxon>Lepagella</taxon>
    </lineage>
</organism>
<evidence type="ECO:0000313" key="1">
    <source>
        <dbReference type="EMBL" id="TGY77424.1"/>
    </source>
</evidence>
<keyword evidence="2" id="KW-1185">Reference proteome</keyword>
<protein>
    <submittedName>
        <fullName evidence="1">Glycoside hydrolase family 15</fullName>
    </submittedName>
</protein>
<keyword evidence="1" id="KW-0378">Hydrolase</keyword>
<gene>
    <name evidence="1" type="ORF">E5331_14660</name>
</gene>
<dbReference type="EMBL" id="SRYB01000025">
    <property type="protein sequence ID" value="TGY77424.1"/>
    <property type="molecule type" value="Genomic_DNA"/>
</dbReference>
<evidence type="ECO:0000313" key="2">
    <source>
        <dbReference type="Proteomes" id="UP000306319"/>
    </source>
</evidence>
<proteinExistence type="predicted"/>
<sequence>MEKLYDLWAKRNPEWEKRFEEPIFKTFADYGKGNTSLSETRGKIFGAGYEIFIIAFFIGLYFDQTRKLTDDKEERKTCGQAIQYWGNIETRGIRQTYGAIRDYIFAALIAKTDIDLIALDKGDPKVTPRKVVDALVEKMEEYANFGLYYMEEQLIDNPDYFFRDKAFLRLFLQFIPQQKEEEQQAQDSDDLPEEL</sequence>
<accession>A0AC61RBQ6</accession>